<dbReference type="AlphaFoldDB" id="A0A0F9FGP3"/>
<dbReference type="EMBL" id="LAZR01030502">
    <property type="protein sequence ID" value="KKL56415.1"/>
    <property type="molecule type" value="Genomic_DNA"/>
</dbReference>
<evidence type="ECO:0000256" key="1">
    <source>
        <dbReference type="SAM" id="MobiDB-lite"/>
    </source>
</evidence>
<feature type="region of interest" description="Disordered" evidence="1">
    <location>
        <begin position="1"/>
        <end position="25"/>
    </location>
</feature>
<accession>A0A0F9FGP3</accession>
<reference evidence="2" key="1">
    <citation type="journal article" date="2015" name="Nature">
        <title>Complex archaea that bridge the gap between prokaryotes and eukaryotes.</title>
        <authorList>
            <person name="Spang A."/>
            <person name="Saw J.H."/>
            <person name="Jorgensen S.L."/>
            <person name="Zaremba-Niedzwiedzka K."/>
            <person name="Martijn J."/>
            <person name="Lind A.E."/>
            <person name="van Eijk R."/>
            <person name="Schleper C."/>
            <person name="Guy L."/>
            <person name="Ettema T.J."/>
        </authorList>
    </citation>
    <scope>NUCLEOTIDE SEQUENCE</scope>
</reference>
<name>A0A0F9FGP3_9ZZZZ</name>
<organism evidence="2">
    <name type="scientific">marine sediment metagenome</name>
    <dbReference type="NCBI Taxonomy" id="412755"/>
    <lineage>
        <taxon>unclassified sequences</taxon>
        <taxon>metagenomes</taxon>
        <taxon>ecological metagenomes</taxon>
    </lineage>
</organism>
<sequence>MSSTQHTFLQGKGLAERVGTGPAVA</sequence>
<proteinExistence type="predicted"/>
<protein>
    <submittedName>
        <fullName evidence="2">Uncharacterized protein</fullName>
    </submittedName>
</protein>
<comment type="caution">
    <text evidence="2">The sequence shown here is derived from an EMBL/GenBank/DDBJ whole genome shotgun (WGS) entry which is preliminary data.</text>
</comment>
<feature type="non-terminal residue" evidence="2">
    <location>
        <position position="25"/>
    </location>
</feature>
<evidence type="ECO:0000313" key="2">
    <source>
        <dbReference type="EMBL" id="KKL56415.1"/>
    </source>
</evidence>
<gene>
    <name evidence="2" type="ORF">LCGC14_2245620</name>
</gene>